<reference evidence="2" key="1">
    <citation type="submission" date="2023-03" db="EMBL/GenBank/DDBJ databases">
        <title>Mating type loci evolution in Malassezia.</title>
        <authorList>
            <person name="Coelho M.A."/>
        </authorList>
    </citation>
    <scope>NUCLEOTIDE SEQUENCE</scope>
    <source>
        <strain evidence="2">CBS 9431</strain>
    </source>
</reference>
<proteinExistence type="predicted"/>
<dbReference type="GeneID" id="85224597"/>
<dbReference type="AlphaFoldDB" id="A0AAF0EZP3"/>
<accession>A0AAF0EZP3</accession>
<gene>
    <name evidence="2" type="ORF">MJAP1_000948</name>
</gene>
<organism evidence="2 3">
    <name type="scientific">Malassezia japonica</name>
    <dbReference type="NCBI Taxonomy" id="223818"/>
    <lineage>
        <taxon>Eukaryota</taxon>
        <taxon>Fungi</taxon>
        <taxon>Dikarya</taxon>
        <taxon>Basidiomycota</taxon>
        <taxon>Ustilaginomycotina</taxon>
        <taxon>Malasseziomycetes</taxon>
        <taxon>Malasseziales</taxon>
        <taxon>Malasseziaceae</taxon>
        <taxon>Malassezia</taxon>
    </lineage>
</organism>
<sequence length="954" mass="107380">MASAGERRQPEGDSPSLPAFILTPPDPFESVSPKIDTALPTFSSHGPTSPTSRSSSPQSRRPGHRRGRGVVPSMEEIQKAEHPMPSMPQCANLSEAEPAIQKIVRMQRIQAQKHAWLKWSGVDAAIAAGEKMSTPHGRNAAEDDENRLVTKLAAHNVHTNENAKESTPGTPSLSQSPTPSTPTASPVSPGGPHDAQEPTNDVPLVQPQASHGVPRELLNDEWDSPPSSDESEGEWASDSSDDASDTEQIPSRLNLAHADVMTNKQMRRQLRTLRKLRPERQDQSDLSLQADQLRHQVAHGLQYASKKQRKQRAMDRYTPAVSAGETSDTDLLLPGANITESRRGSATSRQSSPGIPEGISSSSTGPLDPERPQVWKRRQRKAWNNAPSAMDQVDTSEPCPELCVPHKTATPTPVAQNLFGHKSEVPPKGYTTELVYDMLHENQRGIVLFGVAKRFSSQVLFVGDPSPWTDATGANTALDTSTMQLPDPSWEWVQPTWLVDMTCDTDEEGWQYSGSFTGLQVWRRPIHFSYSRGWNQWMQKLYLFAKKQSEHKDEKRRHEEATRADEGLVAVMRSARSRTLRWHGVPSMFTFVRRRRWVRLRRRLVPIASDEVNEKKEREPATLDLVPLSDSDSDEDAPEAQQIRELRSMHQVFWAKHRLHMLMPLFMIPPNCSAELLRTRDETPVYESAAWSRQFGMLLAQETRVQNPFIALQWVQRWLQRDDLAFVTSSLRAAERRYQKKCRAVPSSVSNIPPHDADTAFDTTLPPQIVPAEALAASGSRPSLIREAVIEWNTSAAIDTMKLCPVDRLKIDLWYVWLGVSSTKDLAQGGEREVGGPIAAVQHERSRHNQRRFGRASITPVFSSMNERILRSRIYDYTQSTPMLLDVWDVLIAHLHEVVAMFEHERSRRTFLHLLHRLQSTDFRASTHTCENASDARWRTLRPGIVRLPPLPAL</sequence>
<feature type="region of interest" description="Disordered" evidence="1">
    <location>
        <begin position="155"/>
        <end position="247"/>
    </location>
</feature>
<feature type="compositionally biased region" description="Low complexity" evidence="1">
    <location>
        <begin position="43"/>
        <end position="60"/>
    </location>
</feature>
<feature type="compositionally biased region" description="Low complexity" evidence="1">
    <location>
        <begin position="166"/>
        <end position="192"/>
    </location>
</feature>
<evidence type="ECO:0000313" key="2">
    <source>
        <dbReference type="EMBL" id="WFD38000.1"/>
    </source>
</evidence>
<feature type="compositionally biased region" description="Acidic residues" evidence="1">
    <location>
        <begin position="219"/>
        <end position="245"/>
    </location>
</feature>
<dbReference type="Proteomes" id="UP001217754">
    <property type="component" value="Chromosome 1"/>
</dbReference>
<evidence type="ECO:0000313" key="3">
    <source>
        <dbReference type="Proteomes" id="UP001217754"/>
    </source>
</evidence>
<name>A0AAF0EZP3_9BASI</name>
<protein>
    <submittedName>
        <fullName evidence="2">Uncharacterized protein</fullName>
    </submittedName>
</protein>
<evidence type="ECO:0000256" key="1">
    <source>
        <dbReference type="SAM" id="MobiDB-lite"/>
    </source>
</evidence>
<feature type="compositionally biased region" description="Basic and acidic residues" evidence="1">
    <location>
        <begin position="1"/>
        <end position="11"/>
    </location>
</feature>
<dbReference type="EMBL" id="CP119958">
    <property type="protein sequence ID" value="WFD38000.1"/>
    <property type="molecule type" value="Genomic_DNA"/>
</dbReference>
<keyword evidence="3" id="KW-1185">Reference proteome</keyword>
<feature type="region of interest" description="Disordered" evidence="1">
    <location>
        <begin position="301"/>
        <end position="397"/>
    </location>
</feature>
<feature type="region of interest" description="Disordered" evidence="1">
    <location>
        <begin position="616"/>
        <end position="638"/>
    </location>
</feature>
<feature type="region of interest" description="Disordered" evidence="1">
    <location>
        <begin position="1"/>
        <end position="93"/>
    </location>
</feature>
<feature type="compositionally biased region" description="Low complexity" evidence="1">
    <location>
        <begin position="351"/>
        <end position="363"/>
    </location>
</feature>
<dbReference type="RefSeq" id="XP_060120897.1">
    <property type="nucleotide sequence ID" value="XM_060264914.1"/>
</dbReference>